<evidence type="ECO:0000313" key="4">
    <source>
        <dbReference type="Proteomes" id="UP001597344"/>
    </source>
</evidence>
<dbReference type="RefSeq" id="WP_378322224.1">
    <property type="nucleotide sequence ID" value="NZ_JBHUHY010000034.1"/>
</dbReference>
<keyword evidence="1" id="KW-0175">Coiled coil</keyword>
<protein>
    <recommendedName>
        <fullName evidence="5">Anti-sigma factor</fullName>
    </recommendedName>
</protein>
<keyword evidence="2" id="KW-0812">Transmembrane</keyword>
<keyword evidence="2" id="KW-0472">Membrane</keyword>
<dbReference type="EMBL" id="JBHUHY010000034">
    <property type="protein sequence ID" value="MFD2189182.1"/>
    <property type="molecule type" value="Genomic_DNA"/>
</dbReference>
<comment type="caution">
    <text evidence="3">The sequence shown here is derived from an EMBL/GenBank/DDBJ whole genome shotgun (WGS) entry which is preliminary data.</text>
</comment>
<feature type="coiled-coil region" evidence="1">
    <location>
        <begin position="180"/>
        <end position="207"/>
    </location>
</feature>
<keyword evidence="4" id="KW-1185">Reference proteome</keyword>
<accession>A0ABW5B5B9</accession>
<evidence type="ECO:0008006" key="5">
    <source>
        <dbReference type="Google" id="ProtNLM"/>
    </source>
</evidence>
<sequence length="272" mass="31252">MAPLKFEDKIKEKLEQRAIHPSEGSWEKLSSQLEDTEGHKEGNKKIWWYSIAAVFVGVLILTSVFSDRPASNKMYPQIVDRSKEEVKQNDIEIVQKNDKQQKSSEEKINRTINNEKNGDRVVINSKEEEKILSQKDKINLQKFIAKDTNVNEKNAITDVFQNDQVDSNSLTREDILPISSEVIKDKVEGVVAQIEELQKNNTQVTDEEIDNLLREAQRDITTQEIIKYNTVSASALLQDVEEEIDETFKQRVFEALKSGFQKVKTAVAEREN</sequence>
<evidence type="ECO:0000313" key="3">
    <source>
        <dbReference type="EMBL" id="MFD2189182.1"/>
    </source>
</evidence>
<gene>
    <name evidence="3" type="ORF">ACFSJT_20445</name>
</gene>
<dbReference type="Proteomes" id="UP001597344">
    <property type="component" value="Unassembled WGS sequence"/>
</dbReference>
<evidence type="ECO:0000256" key="1">
    <source>
        <dbReference type="SAM" id="Coils"/>
    </source>
</evidence>
<feature type="transmembrane region" description="Helical" evidence="2">
    <location>
        <begin position="46"/>
        <end position="65"/>
    </location>
</feature>
<evidence type="ECO:0000256" key="2">
    <source>
        <dbReference type="SAM" id="Phobius"/>
    </source>
</evidence>
<name>A0ABW5B5B9_9FLAO</name>
<keyword evidence="2" id="KW-1133">Transmembrane helix</keyword>
<proteinExistence type="predicted"/>
<organism evidence="3 4">
    <name type="scientific">Aquimarina celericrescens</name>
    <dbReference type="NCBI Taxonomy" id="1964542"/>
    <lineage>
        <taxon>Bacteria</taxon>
        <taxon>Pseudomonadati</taxon>
        <taxon>Bacteroidota</taxon>
        <taxon>Flavobacteriia</taxon>
        <taxon>Flavobacteriales</taxon>
        <taxon>Flavobacteriaceae</taxon>
        <taxon>Aquimarina</taxon>
    </lineage>
</organism>
<reference evidence="4" key="1">
    <citation type="journal article" date="2019" name="Int. J. Syst. Evol. Microbiol.">
        <title>The Global Catalogue of Microorganisms (GCM) 10K type strain sequencing project: providing services to taxonomists for standard genome sequencing and annotation.</title>
        <authorList>
            <consortium name="The Broad Institute Genomics Platform"/>
            <consortium name="The Broad Institute Genome Sequencing Center for Infectious Disease"/>
            <person name="Wu L."/>
            <person name="Ma J."/>
        </authorList>
    </citation>
    <scope>NUCLEOTIDE SEQUENCE [LARGE SCALE GENOMIC DNA]</scope>
    <source>
        <strain evidence="4">DT92</strain>
    </source>
</reference>